<dbReference type="SUPFAM" id="SSF56014">
    <property type="entry name" value="Nitrite and sulphite reductase 4Fe-4S domain-like"/>
    <property type="match status" value="2"/>
</dbReference>
<evidence type="ECO:0000256" key="1">
    <source>
        <dbReference type="ARBA" id="ARBA00022485"/>
    </source>
</evidence>
<evidence type="ECO:0000256" key="4">
    <source>
        <dbReference type="ARBA" id="ARBA00023002"/>
    </source>
</evidence>
<feature type="region of interest" description="Disordered" evidence="7">
    <location>
        <begin position="387"/>
        <end position="413"/>
    </location>
</feature>
<dbReference type="Pfam" id="PF03460">
    <property type="entry name" value="NIR_SIR_ferr"/>
    <property type="match status" value="2"/>
</dbReference>
<gene>
    <name evidence="9" type="ORF">GCM10023329_11520</name>
</gene>
<feature type="domain" description="Nitrite/Sulfite reductase ferredoxin-like" evidence="8">
    <location>
        <begin position="254"/>
        <end position="304"/>
    </location>
</feature>
<keyword evidence="3" id="KW-0479">Metal-binding</keyword>
<feature type="domain" description="Nitrite/Sulfite reductase ferredoxin-like" evidence="8">
    <location>
        <begin position="2"/>
        <end position="41"/>
    </location>
</feature>
<dbReference type="Proteomes" id="UP001501147">
    <property type="component" value="Unassembled WGS sequence"/>
</dbReference>
<proteinExistence type="predicted"/>
<evidence type="ECO:0000313" key="9">
    <source>
        <dbReference type="EMBL" id="GAA4766915.1"/>
    </source>
</evidence>
<dbReference type="Gene3D" id="3.90.480.10">
    <property type="entry name" value="Sulfite Reductase Hemoprotein,Domain 2"/>
    <property type="match status" value="1"/>
</dbReference>
<feature type="compositionally biased region" description="Pro residues" evidence="7">
    <location>
        <begin position="394"/>
        <end position="406"/>
    </location>
</feature>
<comment type="caution">
    <text evidence="9">The sequence shown here is derived from an EMBL/GenBank/DDBJ whole genome shotgun (WGS) entry which is preliminary data.</text>
</comment>
<keyword evidence="10" id="KW-1185">Reference proteome</keyword>
<keyword evidence="5" id="KW-0408">Iron</keyword>
<feature type="compositionally biased region" description="Low complexity" evidence="7">
    <location>
        <begin position="236"/>
        <end position="246"/>
    </location>
</feature>
<evidence type="ECO:0000313" key="10">
    <source>
        <dbReference type="Proteomes" id="UP001501147"/>
    </source>
</evidence>
<sequence length="436" mass="43552">MRLPAGVLTARQAHSLAEAAERLGDGALHLTSRGNLQLRGLGAACGGPLAELLHGAGLLPAPRHERVRNIVASPFSGLDGRGTRDVQPLARELDALLCASERAAALSGRFLFALDDGRGDMAGLGADVTLRAAAVEDAHPGAPADREAAVVVAGGAAVRVPCADGPRTMLLAAEAFLDAAEASGTRAWRVAELPPGRGPSTAALLDRAAAAGIAAEAAPAPRPGPAVPPPAPGHRPPSAGRAASGGAPPGAAYVLAPLGRLTAAQWRAAADLADRRGTGELRATPWRGLVLPGLPARFLPALAEAGLVTDPASPWHGTGACIGRPGCAKALSDVRADATAAVSGTPGGGPPGELPVYWSGCERRCGHPHGARIDVVATGDGRYDLTVAGGTGPQPSPADHPDPPAAALPGLDPGRLAAVLAAVRSAPAHHRPSTTK</sequence>
<dbReference type="InterPro" id="IPR051329">
    <property type="entry name" value="NIR_SIR_4Fe-4S"/>
</dbReference>
<dbReference type="SUPFAM" id="SSF55124">
    <property type="entry name" value="Nitrite/Sulfite reductase N-terminal domain-like"/>
    <property type="match status" value="2"/>
</dbReference>
<keyword evidence="2" id="KW-0349">Heme</keyword>
<keyword evidence="6" id="KW-0411">Iron-sulfur</keyword>
<dbReference type="Gene3D" id="3.30.413.10">
    <property type="entry name" value="Sulfite Reductase Hemoprotein, domain 1"/>
    <property type="match status" value="2"/>
</dbReference>
<keyword evidence="4" id="KW-0560">Oxidoreductase</keyword>
<dbReference type="PANTHER" id="PTHR32439:SF9">
    <property type="entry name" value="BLR3264 PROTEIN"/>
    <property type="match status" value="1"/>
</dbReference>
<reference evidence="10" key="1">
    <citation type="journal article" date="2019" name="Int. J. Syst. Evol. Microbiol.">
        <title>The Global Catalogue of Microorganisms (GCM) 10K type strain sequencing project: providing services to taxonomists for standard genome sequencing and annotation.</title>
        <authorList>
            <consortium name="The Broad Institute Genomics Platform"/>
            <consortium name="The Broad Institute Genome Sequencing Center for Infectious Disease"/>
            <person name="Wu L."/>
            <person name="Ma J."/>
        </authorList>
    </citation>
    <scope>NUCLEOTIDE SEQUENCE [LARGE SCALE GENOMIC DNA]</scope>
    <source>
        <strain evidence="10">JCM 18324</strain>
    </source>
</reference>
<evidence type="ECO:0000256" key="3">
    <source>
        <dbReference type="ARBA" id="ARBA00022723"/>
    </source>
</evidence>
<evidence type="ECO:0000256" key="7">
    <source>
        <dbReference type="SAM" id="MobiDB-lite"/>
    </source>
</evidence>
<protein>
    <submittedName>
        <fullName evidence="9">Nitrite/sulfite reductase</fullName>
    </submittedName>
</protein>
<organism evidence="9 10">
    <name type="scientific">Streptomyces sanyensis</name>
    <dbReference type="NCBI Taxonomy" id="568869"/>
    <lineage>
        <taxon>Bacteria</taxon>
        <taxon>Bacillati</taxon>
        <taxon>Actinomycetota</taxon>
        <taxon>Actinomycetes</taxon>
        <taxon>Kitasatosporales</taxon>
        <taxon>Streptomycetaceae</taxon>
        <taxon>Streptomyces</taxon>
    </lineage>
</organism>
<feature type="compositionally biased region" description="Pro residues" evidence="7">
    <location>
        <begin position="220"/>
        <end position="235"/>
    </location>
</feature>
<evidence type="ECO:0000256" key="6">
    <source>
        <dbReference type="ARBA" id="ARBA00023014"/>
    </source>
</evidence>
<evidence type="ECO:0000256" key="5">
    <source>
        <dbReference type="ARBA" id="ARBA00023004"/>
    </source>
</evidence>
<dbReference type="InterPro" id="IPR045854">
    <property type="entry name" value="NO2/SO3_Rdtase_4Fe4S_sf"/>
</dbReference>
<dbReference type="PANTHER" id="PTHR32439">
    <property type="entry name" value="FERREDOXIN--NITRITE REDUCTASE, CHLOROPLASTIC"/>
    <property type="match status" value="1"/>
</dbReference>
<accession>A0ABP8ZWM1</accession>
<name>A0ABP8ZWM1_9ACTN</name>
<feature type="region of interest" description="Disordered" evidence="7">
    <location>
        <begin position="216"/>
        <end position="246"/>
    </location>
</feature>
<evidence type="ECO:0000259" key="8">
    <source>
        <dbReference type="Pfam" id="PF03460"/>
    </source>
</evidence>
<evidence type="ECO:0000256" key="2">
    <source>
        <dbReference type="ARBA" id="ARBA00022617"/>
    </source>
</evidence>
<dbReference type="InterPro" id="IPR036136">
    <property type="entry name" value="Nit/Sulf_reduc_fer-like_dom_sf"/>
</dbReference>
<keyword evidence="1" id="KW-0004">4Fe-4S</keyword>
<dbReference type="EMBL" id="BAABJV010000002">
    <property type="protein sequence ID" value="GAA4766915.1"/>
    <property type="molecule type" value="Genomic_DNA"/>
</dbReference>
<dbReference type="InterPro" id="IPR005117">
    <property type="entry name" value="NiRdtase/SiRdtase_haem-b_fer"/>
</dbReference>